<organism evidence="2 3">
    <name type="scientific">Protomyces lactucae-debilis</name>
    <dbReference type="NCBI Taxonomy" id="2754530"/>
    <lineage>
        <taxon>Eukaryota</taxon>
        <taxon>Fungi</taxon>
        <taxon>Dikarya</taxon>
        <taxon>Ascomycota</taxon>
        <taxon>Taphrinomycotina</taxon>
        <taxon>Taphrinomycetes</taxon>
        <taxon>Taphrinales</taxon>
        <taxon>Protomycetaceae</taxon>
        <taxon>Protomyces</taxon>
    </lineage>
</organism>
<gene>
    <name evidence="2" type="ORF">BCR37DRAFT_377995</name>
</gene>
<feature type="compositionally biased region" description="Polar residues" evidence="1">
    <location>
        <begin position="33"/>
        <end position="43"/>
    </location>
</feature>
<accession>A0A1Y2FM41</accession>
<dbReference type="RefSeq" id="XP_040726801.1">
    <property type="nucleotide sequence ID" value="XM_040868943.1"/>
</dbReference>
<name>A0A1Y2FM41_PROLT</name>
<protein>
    <submittedName>
        <fullName evidence="2">Uncharacterized protein</fullName>
    </submittedName>
</protein>
<evidence type="ECO:0000256" key="1">
    <source>
        <dbReference type="SAM" id="MobiDB-lite"/>
    </source>
</evidence>
<comment type="caution">
    <text evidence="2">The sequence shown here is derived from an EMBL/GenBank/DDBJ whole genome shotgun (WGS) entry which is preliminary data.</text>
</comment>
<reference evidence="2 3" key="1">
    <citation type="submission" date="2016-07" db="EMBL/GenBank/DDBJ databases">
        <title>Pervasive Adenine N6-methylation of Active Genes in Fungi.</title>
        <authorList>
            <consortium name="DOE Joint Genome Institute"/>
            <person name="Mondo S.J."/>
            <person name="Dannebaum R.O."/>
            <person name="Kuo R.C."/>
            <person name="Labutti K."/>
            <person name="Haridas S."/>
            <person name="Kuo A."/>
            <person name="Salamov A."/>
            <person name="Ahrendt S.R."/>
            <person name="Lipzen A."/>
            <person name="Sullivan W."/>
            <person name="Andreopoulos W.B."/>
            <person name="Clum A."/>
            <person name="Lindquist E."/>
            <person name="Daum C."/>
            <person name="Ramamoorthy G.K."/>
            <person name="Gryganskyi A."/>
            <person name="Culley D."/>
            <person name="Magnuson J.K."/>
            <person name="James T.Y."/>
            <person name="O'Malley M.A."/>
            <person name="Stajich J.E."/>
            <person name="Spatafora J.W."/>
            <person name="Visel A."/>
            <person name="Grigoriev I.V."/>
        </authorList>
    </citation>
    <scope>NUCLEOTIDE SEQUENCE [LARGE SCALE GENOMIC DNA]</scope>
    <source>
        <strain evidence="2 3">12-1054</strain>
    </source>
</reference>
<proteinExistence type="predicted"/>
<dbReference type="AlphaFoldDB" id="A0A1Y2FM41"/>
<dbReference type="GeneID" id="63785542"/>
<dbReference type="EMBL" id="MCFI01000005">
    <property type="protein sequence ID" value="ORY85018.1"/>
    <property type="molecule type" value="Genomic_DNA"/>
</dbReference>
<sequence length="71" mass="8006">MPVDRNVLTIRSCNNPGLDNPPWFDQPHRMTCGPSSHEGQMQGSHDEGSDDSQDGSHEDEADSYRRPLHFI</sequence>
<evidence type="ECO:0000313" key="2">
    <source>
        <dbReference type="EMBL" id="ORY85018.1"/>
    </source>
</evidence>
<keyword evidence="3" id="KW-1185">Reference proteome</keyword>
<feature type="compositionally biased region" description="Basic and acidic residues" evidence="1">
    <location>
        <begin position="54"/>
        <end position="65"/>
    </location>
</feature>
<feature type="region of interest" description="Disordered" evidence="1">
    <location>
        <begin position="14"/>
        <end position="71"/>
    </location>
</feature>
<evidence type="ECO:0000313" key="3">
    <source>
        <dbReference type="Proteomes" id="UP000193685"/>
    </source>
</evidence>
<dbReference type="Proteomes" id="UP000193685">
    <property type="component" value="Unassembled WGS sequence"/>
</dbReference>